<organism evidence="2 3">
    <name type="scientific">Chondromyces crocatus</name>
    <dbReference type="NCBI Taxonomy" id="52"/>
    <lineage>
        <taxon>Bacteria</taxon>
        <taxon>Pseudomonadati</taxon>
        <taxon>Myxococcota</taxon>
        <taxon>Polyangia</taxon>
        <taxon>Polyangiales</taxon>
        <taxon>Polyangiaceae</taxon>
        <taxon>Chondromyces</taxon>
    </lineage>
</organism>
<name>A0A0K1ECD0_CHOCO</name>
<dbReference type="RefSeq" id="WP_050430722.1">
    <property type="nucleotide sequence ID" value="NZ_CP012159.1"/>
</dbReference>
<keyword evidence="3" id="KW-1185">Reference proteome</keyword>
<reference evidence="2 3" key="1">
    <citation type="submission" date="2015-07" db="EMBL/GenBank/DDBJ databases">
        <title>Genome analysis of myxobacterium Chondromyces crocatus Cm c5 reveals a high potential for natural compound synthesis and the genetic basis for the loss of fruiting body formation.</title>
        <authorList>
            <person name="Zaburannyi N."/>
            <person name="Bunk B."/>
            <person name="Maier J."/>
            <person name="Overmann J."/>
            <person name="Mueller R."/>
        </authorList>
    </citation>
    <scope>NUCLEOTIDE SEQUENCE [LARGE SCALE GENOMIC DNA]</scope>
    <source>
        <strain evidence="2 3">Cm c5</strain>
    </source>
</reference>
<feature type="region of interest" description="Disordered" evidence="1">
    <location>
        <begin position="299"/>
        <end position="320"/>
    </location>
</feature>
<dbReference type="EMBL" id="CP012159">
    <property type="protein sequence ID" value="AKT38509.1"/>
    <property type="molecule type" value="Genomic_DNA"/>
</dbReference>
<accession>A0A0K1ECD0</accession>
<dbReference type="STRING" id="52.CMC5_026550"/>
<dbReference type="PATRIC" id="fig|52.7.peg.2900"/>
<dbReference type="OrthoDB" id="3669582at2"/>
<evidence type="ECO:0000256" key="1">
    <source>
        <dbReference type="SAM" id="MobiDB-lite"/>
    </source>
</evidence>
<dbReference type="AlphaFoldDB" id="A0A0K1ECD0"/>
<evidence type="ECO:0000313" key="3">
    <source>
        <dbReference type="Proteomes" id="UP000067626"/>
    </source>
</evidence>
<evidence type="ECO:0000313" key="2">
    <source>
        <dbReference type="EMBL" id="AKT38509.1"/>
    </source>
</evidence>
<proteinExistence type="predicted"/>
<gene>
    <name evidence="2" type="ORF">CMC5_026550</name>
</gene>
<evidence type="ECO:0008006" key="4">
    <source>
        <dbReference type="Google" id="ProtNLM"/>
    </source>
</evidence>
<sequence length="527" mass="58517">MKPLHWTGHALIDVGIAGLCAFAGRERPEDLTDDDLDAATDLMASEYYSGRLATFLTCVFMNASFVQPKETPAKREAFIRQYLRAHRAAPDPRVSGLACVFSGRAATVPLVRTHFPLFSGEDVLNFRPEGQTFLPAAGPFVVALFFLPLASRRSEGRLLAVHADDPALTIRFAAQYLEDNRRLLTLALPTERALVHAGYDREQPMWDATKKQYKFADAKGPRSLVVHDLSKLAQAVSSGFRRDRPPTGLSAYLLSNSGQGPSLDIVHIPSAAVGFIVKAAGASTASAWKALTERYLSVRSTDDTGETNSSRARGKKTPSIPGRAGWTRNLAFEDLCAIFDAGFTDHRAAAFWLRRHVLGQLQTRESNEASTDASTSRPHADLHGIRYDKDARSRSWALAELFLKEIMGMKKERLEIIRAFADKLADRIQTKNEVSLRRAVFFEDAWGLRRRLVIEQRKSYEEKGPLLFGLDEFAAVWLSTENDDRLVRDLIAIRVIERLHDLGVDAEAVLSTEPNDGESSSTEEFAS</sequence>
<dbReference type="KEGG" id="ccro:CMC5_026550"/>
<protein>
    <recommendedName>
        <fullName evidence="4">CRISPR-associated protein Cst1</fullName>
    </recommendedName>
</protein>
<dbReference type="Proteomes" id="UP000067626">
    <property type="component" value="Chromosome"/>
</dbReference>